<dbReference type="SUPFAM" id="SSF56672">
    <property type="entry name" value="DNA/RNA polymerases"/>
    <property type="match status" value="1"/>
</dbReference>
<dbReference type="InterPro" id="IPR043502">
    <property type="entry name" value="DNA/RNA_pol_sf"/>
</dbReference>
<accession>A0A9Q3C0K0</accession>
<evidence type="ECO:0000259" key="1">
    <source>
        <dbReference type="Pfam" id="PF00078"/>
    </source>
</evidence>
<evidence type="ECO:0000313" key="2">
    <source>
        <dbReference type="EMBL" id="MBW0474515.1"/>
    </source>
</evidence>
<dbReference type="Pfam" id="PF00078">
    <property type="entry name" value="RVT_1"/>
    <property type="match status" value="1"/>
</dbReference>
<dbReference type="EMBL" id="AVOT02003761">
    <property type="protein sequence ID" value="MBW0474515.1"/>
    <property type="molecule type" value="Genomic_DNA"/>
</dbReference>
<sequence length="268" mass="30853">MRQELMLGHNEEVEVTTPVIISWNNDKSRMVGDFRALNTYTVPDIYPIPRIQETLPQFSKSKYITSMDALKGFHQNVLTPKAKKLLIIITHCCIYEYIRMPFGIKNSQFHYQRMINTIFPTELFEGWFIIYIDDIIVCSDSWYLNLERLARVLDKASGVNIKISLNKCSFGSEELKALGHVVSGSSLVIDKNKAAEVQYLKDSAILAKSTYRIRNQQTVFKITEERIKAYEKIRKALTEAPLLLMPDWNIEFKFYIDASGSGLAEALH</sequence>
<comment type="caution">
    <text evidence="2">The sequence shown here is derived from an EMBL/GenBank/DDBJ whole genome shotgun (WGS) entry which is preliminary data.</text>
</comment>
<keyword evidence="3" id="KW-1185">Reference proteome</keyword>
<organism evidence="2 3">
    <name type="scientific">Austropuccinia psidii MF-1</name>
    <dbReference type="NCBI Taxonomy" id="1389203"/>
    <lineage>
        <taxon>Eukaryota</taxon>
        <taxon>Fungi</taxon>
        <taxon>Dikarya</taxon>
        <taxon>Basidiomycota</taxon>
        <taxon>Pucciniomycotina</taxon>
        <taxon>Pucciniomycetes</taxon>
        <taxon>Pucciniales</taxon>
        <taxon>Sphaerophragmiaceae</taxon>
        <taxon>Austropuccinia</taxon>
    </lineage>
</organism>
<dbReference type="PANTHER" id="PTHR37984">
    <property type="entry name" value="PROTEIN CBG26694"/>
    <property type="match status" value="1"/>
</dbReference>
<reference evidence="2" key="1">
    <citation type="submission" date="2021-03" db="EMBL/GenBank/DDBJ databases">
        <title>Draft genome sequence of rust myrtle Austropuccinia psidii MF-1, a brazilian biotype.</title>
        <authorList>
            <person name="Quecine M.C."/>
            <person name="Pachon D.M.R."/>
            <person name="Bonatelli M.L."/>
            <person name="Correr F.H."/>
            <person name="Franceschini L.M."/>
            <person name="Leite T.F."/>
            <person name="Margarido G.R.A."/>
            <person name="Almeida C.A."/>
            <person name="Ferrarezi J.A."/>
            <person name="Labate C.A."/>
        </authorList>
    </citation>
    <scope>NUCLEOTIDE SEQUENCE</scope>
    <source>
        <strain evidence="2">MF-1</strain>
    </source>
</reference>
<protein>
    <recommendedName>
        <fullName evidence="1">Reverse transcriptase domain-containing protein</fullName>
    </recommendedName>
</protein>
<dbReference type="Proteomes" id="UP000765509">
    <property type="component" value="Unassembled WGS sequence"/>
</dbReference>
<dbReference type="PANTHER" id="PTHR37984:SF5">
    <property type="entry name" value="PROTEIN NYNRIN-LIKE"/>
    <property type="match status" value="1"/>
</dbReference>
<dbReference type="InterPro" id="IPR043128">
    <property type="entry name" value="Rev_trsase/Diguanyl_cyclase"/>
</dbReference>
<dbReference type="CDD" id="cd01647">
    <property type="entry name" value="RT_LTR"/>
    <property type="match status" value="1"/>
</dbReference>
<dbReference type="InterPro" id="IPR050951">
    <property type="entry name" value="Retrovirus_Pol_polyprotein"/>
</dbReference>
<feature type="domain" description="Reverse transcriptase" evidence="1">
    <location>
        <begin position="26"/>
        <end position="181"/>
    </location>
</feature>
<proteinExistence type="predicted"/>
<dbReference type="OrthoDB" id="2743851at2759"/>
<dbReference type="InterPro" id="IPR000477">
    <property type="entry name" value="RT_dom"/>
</dbReference>
<evidence type="ECO:0000313" key="3">
    <source>
        <dbReference type="Proteomes" id="UP000765509"/>
    </source>
</evidence>
<dbReference type="AlphaFoldDB" id="A0A9Q3C0K0"/>
<name>A0A9Q3C0K0_9BASI</name>
<dbReference type="Gene3D" id="3.10.10.10">
    <property type="entry name" value="HIV Type 1 Reverse Transcriptase, subunit A, domain 1"/>
    <property type="match status" value="1"/>
</dbReference>
<gene>
    <name evidence="2" type="ORF">O181_014230</name>
</gene>
<dbReference type="Gene3D" id="3.30.70.270">
    <property type="match status" value="1"/>
</dbReference>